<dbReference type="NCBIfam" id="TIGR01300">
    <property type="entry name" value="CPA3_mnhG_phaG"/>
    <property type="match status" value="1"/>
</dbReference>
<dbReference type="PANTHER" id="PTHR34703">
    <property type="entry name" value="ANTIPORTER SUBUNIT MNHG2-RELATED"/>
    <property type="match status" value="1"/>
</dbReference>
<dbReference type="PANTHER" id="PTHR34703:SF1">
    <property type="entry name" value="ANTIPORTER SUBUNIT MNHG2-RELATED"/>
    <property type="match status" value="1"/>
</dbReference>
<reference evidence="2 3" key="1">
    <citation type="submission" date="2013-12" db="EMBL/GenBank/DDBJ databases">
        <authorList>
            <consortium name="DOE Joint Genome Institute"/>
            <person name="Muyzer G."/>
            <person name="Huntemann M."/>
            <person name="Han J."/>
            <person name="Chen A."/>
            <person name="Kyrpides N."/>
            <person name="Mavromatis K."/>
            <person name="Markowitz V."/>
            <person name="Palaniappan K."/>
            <person name="Ivanova N."/>
            <person name="Schaumberg A."/>
            <person name="Pati A."/>
            <person name="Liolios K."/>
            <person name="Nordberg H.P."/>
            <person name="Cantor M.N."/>
            <person name="Hua S.X."/>
            <person name="Woyke T."/>
        </authorList>
    </citation>
    <scope>NUCLEOTIDE SEQUENCE [LARGE SCALE GENOMIC DNA]</scope>
    <source>
        <strain evidence="2 3">ARh 1</strain>
    </source>
</reference>
<dbReference type="STRING" id="713585.THITH_00590"/>
<proteinExistence type="predicted"/>
<dbReference type="HOGENOM" id="CLU_121334_2_0_6"/>
<evidence type="ECO:0000313" key="2">
    <source>
        <dbReference type="EMBL" id="AHE97021.1"/>
    </source>
</evidence>
<protein>
    <submittedName>
        <fullName evidence="2">Cation:proton antiporter</fullName>
    </submittedName>
</protein>
<evidence type="ECO:0000313" key="3">
    <source>
        <dbReference type="Proteomes" id="UP000005289"/>
    </source>
</evidence>
<evidence type="ECO:0000256" key="1">
    <source>
        <dbReference type="SAM" id="Phobius"/>
    </source>
</evidence>
<name>W0DF78_9GAMM</name>
<feature type="transmembrane region" description="Helical" evidence="1">
    <location>
        <begin position="6"/>
        <end position="27"/>
    </location>
</feature>
<dbReference type="Pfam" id="PF03334">
    <property type="entry name" value="PhaG_MnhG_YufB"/>
    <property type="match status" value="1"/>
</dbReference>
<feature type="transmembrane region" description="Helical" evidence="1">
    <location>
        <begin position="39"/>
        <end position="58"/>
    </location>
</feature>
<gene>
    <name evidence="2" type="ORF">THITH_00590</name>
</gene>
<keyword evidence="1" id="KW-0812">Transmembrane</keyword>
<dbReference type="InterPro" id="IPR005133">
    <property type="entry name" value="PhaG_MnhG_YufB"/>
</dbReference>
<accession>W0DF78</accession>
<dbReference type="RefSeq" id="WP_006746472.1">
    <property type="nucleotide sequence ID" value="NZ_CP007029.1"/>
</dbReference>
<keyword evidence="1" id="KW-0472">Membrane</keyword>
<dbReference type="Proteomes" id="UP000005289">
    <property type="component" value="Chromosome"/>
</dbReference>
<dbReference type="KEGG" id="tti:THITH_00590"/>
<feature type="transmembrane region" description="Helical" evidence="1">
    <location>
        <begin position="64"/>
        <end position="86"/>
    </location>
</feature>
<organism evidence="2 3">
    <name type="scientific">Thioalkalivibrio paradoxus ARh 1</name>
    <dbReference type="NCBI Taxonomy" id="713585"/>
    <lineage>
        <taxon>Bacteria</taxon>
        <taxon>Pseudomonadati</taxon>
        <taxon>Pseudomonadota</taxon>
        <taxon>Gammaproteobacteria</taxon>
        <taxon>Chromatiales</taxon>
        <taxon>Ectothiorhodospiraceae</taxon>
        <taxon>Thioalkalivibrio</taxon>
    </lineage>
</organism>
<dbReference type="GO" id="GO:0015385">
    <property type="term" value="F:sodium:proton antiporter activity"/>
    <property type="evidence" value="ECO:0007669"/>
    <property type="project" value="TreeGrafter"/>
</dbReference>
<keyword evidence="1" id="KW-1133">Transmembrane helix</keyword>
<sequence length="105" mass="11285">MILVELLRAILLIAGVGFFLVGTVGILRFPDVYTRVHALTKADNLGLGLIVFGLLLGADSLPVALKLLLIWGLALVASATAGYLVARAARRRGVRPWKAQHREDA</sequence>
<dbReference type="EMBL" id="CP007029">
    <property type="protein sequence ID" value="AHE97021.1"/>
    <property type="molecule type" value="Genomic_DNA"/>
</dbReference>
<keyword evidence="3" id="KW-1185">Reference proteome</keyword>
<dbReference type="AlphaFoldDB" id="W0DF78"/>
<dbReference type="OrthoDB" id="9813804at2"/>